<dbReference type="EMBL" id="JARSBN010000019">
    <property type="protein sequence ID" value="MDG4717340.1"/>
    <property type="molecule type" value="Genomic_DNA"/>
</dbReference>
<sequence>MKNILLTLIILTSISCKSQSKSELNLEQLIERDKAELNKITESEKSKGTISEMNILDLKFGQSTEAVDSILKQKSDFESVNGDTNEFENYGINWELNADFKIPTIIRTDFHKDKLYELELVFLTDENNIELGFKKLLEYLRQKYGNENLKVYSILSQTKESGPFTYYWIEKNRKVMAYRMQEYSYLRITDSSVDYDKLTNIFGNKK</sequence>
<gene>
    <name evidence="1" type="ORF">P7122_15760</name>
</gene>
<evidence type="ECO:0000313" key="2">
    <source>
        <dbReference type="Proteomes" id="UP001529085"/>
    </source>
</evidence>
<organism evidence="1 2">
    <name type="scientific">Winogradskyella marincola</name>
    <dbReference type="NCBI Taxonomy" id="3037795"/>
    <lineage>
        <taxon>Bacteria</taxon>
        <taxon>Pseudomonadati</taxon>
        <taxon>Bacteroidota</taxon>
        <taxon>Flavobacteriia</taxon>
        <taxon>Flavobacteriales</taxon>
        <taxon>Flavobacteriaceae</taxon>
        <taxon>Winogradskyella</taxon>
    </lineage>
</organism>
<protein>
    <recommendedName>
        <fullName evidence="3">Lipoprotein</fullName>
    </recommendedName>
</protein>
<name>A0ABT6G5M3_9FLAO</name>
<dbReference type="RefSeq" id="WP_278006760.1">
    <property type="nucleotide sequence ID" value="NZ_JARSBN010000019.1"/>
</dbReference>
<evidence type="ECO:0000313" key="1">
    <source>
        <dbReference type="EMBL" id="MDG4717340.1"/>
    </source>
</evidence>
<evidence type="ECO:0008006" key="3">
    <source>
        <dbReference type="Google" id="ProtNLM"/>
    </source>
</evidence>
<accession>A0ABT6G5M3</accession>
<dbReference type="PROSITE" id="PS51257">
    <property type="entry name" value="PROKAR_LIPOPROTEIN"/>
    <property type="match status" value="1"/>
</dbReference>
<proteinExistence type="predicted"/>
<dbReference type="Proteomes" id="UP001529085">
    <property type="component" value="Unassembled WGS sequence"/>
</dbReference>
<comment type="caution">
    <text evidence="1">The sequence shown here is derived from an EMBL/GenBank/DDBJ whole genome shotgun (WGS) entry which is preliminary data.</text>
</comment>
<reference evidence="1 2" key="1">
    <citation type="submission" date="2023-03" db="EMBL/GenBank/DDBJ databases">
        <title>Strain YYF002 represents a novel species in the genus Winogradskyella isolated from seawater.</title>
        <authorList>
            <person name="Fu Z.-Y."/>
        </authorList>
    </citation>
    <scope>NUCLEOTIDE SEQUENCE [LARGE SCALE GENOMIC DNA]</scope>
    <source>
        <strain evidence="1 2">YYF002</strain>
    </source>
</reference>
<keyword evidence="2" id="KW-1185">Reference proteome</keyword>